<reference evidence="3 4" key="1">
    <citation type="journal article" date="2012" name="Genome Biol.">
        <title>Sequencing three crocodilian genomes to illuminate the evolution of archosaurs and amniotes.</title>
        <authorList>
            <person name="St John J.A."/>
            <person name="Braun E.L."/>
            <person name="Isberg S.R."/>
            <person name="Miles L.G."/>
            <person name="Chong A.Y."/>
            <person name="Gongora J."/>
            <person name="Dalzell P."/>
            <person name="Moran C."/>
            <person name="Bed'hom B."/>
            <person name="Abzhanov A."/>
            <person name="Burgess S.C."/>
            <person name="Cooksey A.M."/>
            <person name="Castoe T.A."/>
            <person name="Crawford N.G."/>
            <person name="Densmore L.D."/>
            <person name="Drew J.C."/>
            <person name="Edwards S.V."/>
            <person name="Faircloth B.C."/>
            <person name="Fujita M.K."/>
            <person name="Greenwold M.J."/>
            <person name="Hoffmann F.G."/>
            <person name="Howard J.M."/>
            <person name="Iguchi T."/>
            <person name="Janes D.E."/>
            <person name="Khan S.Y."/>
            <person name="Kohno S."/>
            <person name="de Koning A.J."/>
            <person name="Lance S.L."/>
            <person name="McCarthy F.M."/>
            <person name="McCormack J.E."/>
            <person name="Merchant M.E."/>
            <person name="Peterson D.G."/>
            <person name="Pollock D.D."/>
            <person name="Pourmand N."/>
            <person name="Raney B.J."/>
            <person name="Roessler K.A."/>
            <person name="Sanford J.R."/>
            <person name="Sawyer R.H."/>
            <person name="Schmidt C.J."/>
            <person name="Triplett E.W."/>
            <person name="Tuberville T.D."/>
            <person name="Venegas-Anaya M."/>
            <person name="Howard J.T."/>
            <person name="Jarvis E.D."/>
            <person name="Guillette L.J.Jr."/>
            <person name="Glenn T.C."/>
            <person name="Green R.E."/>
            <person name="Ray D.A."/>
        </authorList>
    </citation>
    <scope>NUCLEOTIDE SEQUENCE [LARGE SCALE GENOMIC DNA]</scope>
    <source>
        <strain evidence="3">KSC_2009_1</strain>
    </source>
</reference>
<evidence type="ECO:0000256" key="1">
    <source>
        <dbReference type="SAM" id="Phobius"/>
    </source>
</evidence>
<name>A0A151PGP8_ALLMI</name>
<proteinExistence type="predicted"/>
<dbReference type="AlphaFoldDB" id="A0A151PGP8"/>
<feature type="signal peptide" evidence="2">
    <location>
        <begin position="1"/>
        <end position="18"/>
    </location>
</feature>
<dbReference type="EMBL" id="AKHW03000242">
    <property type="protein sequence ID" value="KYO48199.1"/>
    <property type="molecule type" value="Genomic_DNA"/>
</dbReference>
<keyword evidence="1" id="KW-1133">Transmembrane helix</keyword>
<comment type="caution">
    <text evidence="3">The sequence shown here is derived from an EMBL/GenBank/DDBJ whole genome shotgun (WGS) entry which is preliminary data.</text>
</comment>
<sequence>MELLVLLAVLASLQTLLALVLYAVQGSPQNQTQSQQSNLVILTLTVFRSIFWGWRLAVGGSFFLINALIFLITHRCLKLKGREGAGTPASSIVDPKVCWSC</sequence>
<keyword evidence="2" id="KW-0732">Signal</keyword>
<organism evidence="3">
    <name type="scientific">Alligator mississippiensis</name>
    <name type="common">American alligator</name>
    <dbReference type="NCBI Taxonomy" id="8496"/>
    <lineage>
        <taxon>Eukaryota</taxon>
        <taxon>Metazoa</taxon>
        <taxon>Chordata</taxon>
        <taxon>Craniata</taxon>
        <taxon>Vertebrata</taxon>
        <taxon>Euteleostomi</taxon>
        <taxon>Archelosauria</taxon>
        <taxon>Archosauria</taxon>
        <taxon>Crocodylia</taxon>
        <taxon>Alligatoridae</taxon>
        <taxon>Alligatorinae</taxon>
        <taxon>Alligator</taxon>
    </lineage>
</organism>
<keyword evidence="1" id="KW-0812">Transmembrane</keyword>
<reference evidence="3" key="2">
    <citation type="submission" date="2016-02" db="EMBL/GenBank/DDBJ databases">
        <title>Alligator mississippiensis genome assembly.</title>
        <authorList>
            <person name="Rice E.S."/>
            <person name="O'Connell B.L."/>
            <person name="Putnam N."/>
            <person name="Sugnet C."/>
            <person name="Stites J."/>
            <person name="Kern C."/>
            <person name="Gresham C."/>
            <person name="Mccarthy F."/>
            <person name="Schmidt C.J."/>
            <person name="Green R.E."/>
        </authorList>
    </citation>
    <scope>NUCLEOTIDE SEQUENCE</scope>
    <source>
        <strain evidence="3">KSC_2009_1</strain>
    </source>
</reference>
<dbReference type="Proteomes" id="UP000050525">
    <property type="component" value="Unassembled WGS sequence"/>
</dbReference>
<dbReference type="EMBL" id="AKHW03000242">
    <property type="protein sequence ID" value="KYO48200.1"/>
    <property type="molecule type" value="Genomic_DNA"/>
</dbReference>
<accession>A0A151PGP8</accession>
<evidence type="ECO:0000313" key="4">
    <source>
        <dbReference type="Proteomes" id="UP000050525"/>
    </source>
</evidence>
<gene>
    <name evidence="3" type="ORF">Y1Q_0010580</name>
</gene>
<protein>
    <submittedName>
        <fullName evidence="3">Uncharacterized protein</fullName>
    </submittedName>
</protein>
<evidence type="ECO:0000313" key="3">
    <source>
        <dbReference type="EMBL" id="KYO48199.1"/>
    </source>
</evidence>
<evidence type="ECO:0000256" key="2">
    <source>
        <dbReference type="SAM" id="SignalP"/>
    </source>
</evidence>
<feature type="transmembrane region" description="Helical" evidence="1">
    <location>
        <begin position="50"/>
        <end position="72"/>
    </location>
</feature>
<keyword evidence="4" id="KW-1185">Reference proteome</keyword>
<keyword evidence="1" id="KW-0472">Membrane</keyword>
<feature type="chain" id="PRO_5007587019" evidence="2">
    <location>
        <begin position="19"/>
        <end position="101"/>
    </location>
</feature>